<accession>A0A2D3TE28</accession>
<evidence type="ECO:0000313" key="2">
    <source>
        <dbReference type="Proteomes" id="UP000229055"/>
    </source>
</evidence>
<gene>
    <name evidence="1" type="ORF">BJP43_06905</name>
</gene>
<dbReference type="Proteomes" id="UP000229055">
    <property type="component" value="Chromosome"/>
</dbReference>
<evidence type="ECO:0000313" key="1">
    <source>
        <dbReference type="EMBL" id="ATW34029.1"/>
    </source>
</evidence>
<dbReference type="RefSeq" id="WP_100096672.1">
    <property type="nucleotide sequence ID" value="NZ_CP017613.1"/>
</dbReference>
<sequence length="140" mass="15829">MVLCHIRHDELEAITEGEDIVLKMSRPGFKNSFSVTIKKGAKLNTAQKIEKIQTLIQEKNGIQLTISDLEFKKTLSFNTEQAFQTAEREKLKNIQMSNGDDITPDLITILMSAFNSKDKTPIIQEIASTFYKPIAQIVTQ</sequence>
<reference evidence="2" key="1">
    <citation type="submission" date="2016-10" db="EMBL/GenBank/DDBJ databases">
        <authorList>
            <person name="Chevignon G."/>
        </authorList>
    </citation>
    <scope>NUCLEOTIDE SEQUENCE [LARGE SCALE GENOMIC DNA]</scope>
    <source>
        <strain evidence="2">ZA17</strain>
    </source>
</reference>
<organism evidence="1 2">
    <name type="scientific">Candidatus Williamhamiltonella defendens</name>
    <dbReference type="NCBI Taxonomy" id="138072"/>
    <lineage>
        <taxon>Bacteria</taxon>
        <taxon>Pseudomonadati</taxon>
        <taxon>Pseudomonadota</taxon>
        <taxon>Gammaproteobacteria</taxon>
        <taxon>Enterobacterales</taxon>
        <taxon>Enterobacteriaceae</taxon>
        <taxon>aphid secondary symbionts</taxon>
        <taxon>Candidatus Williamhamiltonella</taxon>
    </lineage>
</organism>
<reference evidence="2" key="2">
    <citation type="submission" date="2017-11" db="EMBL/GenBank/DDBJ databases">
        <title>PacBio sequencing of new strain of the secondary endosymbiont Candidatus Hamiltonella defensa.</title>
        <authorList>
            <person name="Strand M.R."/>
            <person name="Oliver K."/>
        </authorList>
    </citation>
    <scope>NUCLEOTIDE SEQUENCE [LARGE SCALE GENOMIC DNA]</scope>
    <source>
        <strain evidence="2">ZA17</strain>
    </source>
</reference>
<dbReference type="AlphaFoldDB" id="A0A2D3TE28"/>
<protein>
    <submittedName>
        <fullName evidence="1">Uncharacterized protein</fullName>
    </submittedName>
</protein>
<name>A0A2D3TE28_9ENTR</name>
<proteinExistence type="predicted"/>
<dbReference type="EMBL" id="CP017613">
    <property type="protein sequence ID" value="ATW34029.1"/>
    <property type="molecule type" value="Genomic_DNA"/>
</dbReference>